<keyword evidence="5" id="KW-1185">Reference proteome</keyword>
<dbReference type="PANTHER" id="PTHR38342:SF1">
    <property type="entry name" value="SLR5037 PROTEIN"/>
    <property type="match status" value="1"/>
</dbReference>
<evidence type="ECO:0000313" key="3">
    <source>
        <dbReference type="EMBL" id="ALG82002.1"/>
    </source>
</evidence>
<dbReference type="Gene3D" id="3.30.310.70">
    <property type="entry name" value="TT1751-like domain"/>
    <property type="match status" value="1"/>
</dbReference>
<name>A0A0F7P8V6_9EURY</name>
<evidence type="ECO:0000313" key="4">
    <source>
        <dbReference type="Proteomes" id="UP000060390"/>
    </source>
</evidence>
<dbReference type="AlphaFoldDB" id="A0A0F7P8V6"/>
<evidence type="ECO:0000259" key="1">
    <source>
        <dbReference type="Pfam" id="PF03625"/>
    </source>
</evidence>
<dbReference type="KEGG" id="hsf:HLASA_1107"/>
<dbReference type="CDD" id="cd14797">
    <property type="entry name" value="DUF302"/>
    <property type="match status" value="1"/>
</dbReference>
<dbReference type="PATRIC" id="fig|1604004.4.peg.1179"/>
<dbReference type="InterPro" id="IPR035923">
    <property type="entry name" value="TT1751-like_sf"/>
</dbReference>
<reference evidence="3 4" key="3">
    <citation type="journal article" date="2016" name="Stand. Genomic Sci.">
        <title>Complete genome sequence of 'Halanaeroarchaeum sulfurireducens' M27-SA2, a sulfur-reducing and acetate-oxidizing haloarchaeon from the deep-sea hypersaline anoxic lake Medee.</title>
        <authorList>
            <person name="Messina E."/>
            <person name="Sorokin D.Y."/>
            <person name="Kublanov I.V."/>
            <person name="Toshchakov S."/>
            <person name="Lopatina A."/>
            <person name="Arcadi E."/>
            <person name="Smedile F."/>
            <person name="La Spada G."/>
            <person name="La Cono V."/>
            <person name="Yakimov M.M."/>
        </authorList>
    </citation>
    <scope>NUCLEOTIDE SEQUENCE [LARGE SCALE GENOMIC DNA]</scope>
    <source>
        <strain evidence="3 4">M27-SA2</strain>
    </source>
</reference>
<dbReference type="KEGG" id="hsu:HLASF_1118"/>
<protein>
    <recommendedName>
        <fullName evidence="1">DUF302 domain-containing protein</fullName>
    </recommendedName>
</protein>
<accession>A0A0F7P8V6</accession>
<organism evidence="2 5">
    <name type="scientific">Halanaeroarchaeum sulfurireducens</name>
    <dbReference type="NCBI Taxonomy" id="1604004"/>
    <lineage>
        <taxon>Archaea</taxon>
        <taxon>Methanobacteriati</taxon>
        <taxon>Methanobacteriota</taxon>
        <taxon>Stenosarchaea group</taxon>
        <taxon>Halobacteria</taxon>
        <taxon>Halobacteriales</taxon>
        <taxon>Halobacteriaceae</taxon>
        <taxon>Halanaeroarchaeum</taxon>
    </lineage>
</organism>
<dbReference type="OrthoDB" id="2559at2157"/>
<dbReference type="EMBL" id="CP008874">
    <property type="protein sequence ID" value="AKH97606.1"/>
    <property type="molecule type" value="Genomic_DNA"/>
</dbReference>
<dbReference type="SUPFAM" id="SSF103247">
    <property type="entry name" value="TT1751-like"/>
    <property type="match status" value="1"/>
</dbReference>
<dbReference type="GeneID" id="26010461"/>
<dbReference type="EMBL" id="CP011564">
    <property type="protein sequence ID" value="ALG82002.1"/>
    <property type="molecule type" value="Genomic_DNA"/>
</dbReference>
<dbReference type="Pfam" id="PF03625">
    <property type="entry name" value="DUF302"/>
    <property type="match status" value="1"/>
</dbReference>
<dbReference type="HOGENOM" id="CLU_126998_1_1_2"/>
<dbReference type="InterPro" id="IPR005180">
    <property type="entry name" value="DUF302"/>
</dbReference>
<proteinExistence type="predicted"/>
<evidence type="ECO:0000313" key="5">
    <source>
        <dbReference type="Proteomes" id="UP000069906"/>
    </source>
</evidence>
<gene>
    <name evidence="3" type="ORF">HLASA_1107</name>
    <name evidence="2" type="ORF">HLASF_1118</name>
</gene>
<dbReference type="RefSeq" id="WP_050048345.1">
    <property type="nucleotide sequence ID" value="NZ_CP008874.1"/>
</dbReference>
<reference evidence="4" key="2">
    <citation type="submission" date="2015-05" db="EMBL/GenBank/DDBJ databases">
        <title>Complete genome sequence of Halanaeroarchaeum sulfurireducens type strain M27-SA2, a sulfate-reducer haloarchaeon from marine anoxic lake Medee.</title>
        <authorList>
            <person name="Messina E."/>
            <person name="Kublanov I.V."/>
            <person name="Toshchakov S."/>
            <person name="Arcadi E."/>
            <person name="La Spada G."/>
            <person name="La Cono V."/>
            <person name="Yakimov M.M."/>
        </authorList>
    </citation>
    <scope>NUCLEOTIDE SEQUENCE [LARGE SCALE GENOMIC DNA]</scope>
    <source>
        <strain evidence="4">M27-SA2</strain>
    </source>
</reference>
<dbReference type="PIRSF" id="PIRSF021774">
    <property type="entry name" value="UCP021774"/>
    <property type="match status" value="1"/>
</dbReference>
<sequence>MPYTKRIEIHGTFDDIVDEVVEALNEEGFGVLSDIDFQATFANKLGEDIQQYRVLGACHPPAAFEGVSVEPELGALLPCNVAIHETADGTVVVSAVDPSTLIGLTDNPDLDDIVDTIDERFDRVLDSLSG</sequence>
<dbReference type="PANTHER" id="PTHR38342">
    <property type="entry name" value="SLR5037 PROTEIN"/>
    <property type="match status" value="1"/>
</dbReference>
<evidence type="ECO:0000313" key="2">
    <source>
        <dbReference type="EMBL" id="AKH97606.1"/>
    </source>
</evidence>
<reference evidence="2 5" key="1">
    <citation type="journal article" date="2015" name="ISME J.">
        <title>Elemental sulfur and acetate can support life of a novel strictly anaerobic haloarchaeon.</title>
        <authorList>
            <person name="Sorokin D.Y."/>
            <person name="Kublanov I.V."/>
            <person name="Gavrilov S.N."/>
            <person name="Rojo D."/>
            <person name="Roman P."/>
            <person name="Golyshin P.N."/>
            <person name="Slepak V.Z."/>
            <person name="Smedile F."/>
            <person name="Ferrer M."/>
            <person name="Messina E."/>
            <person name="La Cono V."/>
            <person name="Yakimov M.M."/>
        </authorList>
    </citation>
    <scope>NUCLEOTIDE SEQUENCE [LARGE SCALE GENOMIC DNA]</scope>
    <source>
        <strain evidence="2 5">HSR2</strain>
    </source>
</reference>
<feature type="domain" description="DUF302" evidence="1">
    <location>
        <begin position="35"/>
        <end position="98"/>
    </location>
</feature>
<dbReference type="Proteomes" id="UP000069906">
    <property type="component" value="Chromosome"/>
</dbReference>
<dbReference type="InterPro" id="IPR016796">
    <property type="entry name" value="UCP021774"/>
</dbReference>
<dbReference type="STRING" id="1604004.HLASA_1107"/>
<dbReference type="Proteomes" id="UP000060390">
    <property type="component" value="Chromosome"/>
</dbReference>